<organism evidence="2 3">
    <name type="scientific">Seiridium cardinale</name>
    <dbReference type="NCBI Taxonomy" id="138064"/>
    <lineage>
        <taxon>Eukaryota</taxon>
        <taxon>Fungi</taxon>
        <taxon>Dikarya</taxon>
        <taxon>Ascomycota</taxon>
        <taxon>Pezizomycotina</taxon>
        <taxon>Sordariomycetes</taxon>
        <taxon>Xylariomycetidae</taxon>
        <taxon>Amphisphaeriales</taxon>
        <taxon>Sporocadaceae</taxon>
        <taxon>Seiridium</taxon>
    </lineage>
</organism>
<reference evidence="2 3" key="1">
    <citation type="submission" date="2024-02" db="EMBL/GenBank/DDBJ databases">
        <title>First draft genome assembly of two strains of Seiridium cardinale.</title>
        <authorList>
            <person name="Emiliani G."/>
            <person name="Scali E."/>
        </authorList>
    </citation>
    <scope>NUCLEOTIDE SEQUENCE [LARGE SCALE GENOMIC DNA]</scope>
    <source>
        <strain evidence="2 3">BM-138-000479</strain>
    </source>
</reference>
<dbReference type="EMBL" id="JARVKM010000023">
    <property type="protein sequence ID" value="KAK9777077.1"/>
    <property type="molecule type" value="Genomic_DNA"/>
</dbReference>
<dbReference type="PANTHER" id="PTHR33119">
    <property type="entry name" value="IFI3P"/>
    <property type="match status" value="1"/>
</dbReference>
<dbReference type="Proteomes" id="UP001465668">
    <property type="component" value="Unassembled WGS sequence"/>
</dbReference>
<proteinExistence type="predicted"/>
<protein>
    <recommendedName>
        <fullName evidence="1">DUF4246 domain-containing protein</fullName>
    </recommendedName>
</protein>
<evidence type="ECO:0000259" key="1">
    <source>
        <dbReference type="Pfam" id="PF14033"/>
    </source>
</evidence>
<evidence type="ECO:0000313" key="2">
    <source>
        <dbReference type="EMBL" id="KAK9777077.1"/>
    </source>
</evidence>
<sequence length="416" mass="46586">MLRKQSLEEPLISPDAWEWCLAELRDKSAVLEETSLVSVFESASCIVKLTDDGEIWARWSQAMPYRFSHTIQWMSSGVAFACEQDAPSVKITSYINNLHPVSYKTLYAAIEEVISLSIKPCNEVLVRRSRPRKPPRIRCYSVPWIPAYPTWAHGLQAISKDTLSEEYQEAKQKIGKYLAIPSPRTGQPGFPGYESYDLDKRDIMPLAMQHKHTFLKTGWTHPEPSDAFSYPEWKVGKGATDAVARLRVSGDNNNRRPLLREPGHEFYTVSPQDTFREQGLQVTVKPNTIELNPKNPAFAGTDWHIDGLLKQHIVASSMVCLSGINTTPTPFSFRVEADLDAREHAYEALNLTELASVLDLPSGRHLGSRTGGGPASQELGSISSEEGRLVAMPNVLQRHMEPFVLEDVVLRDISAS</sequence>
<evidence type="ECO:0000313" key="3">
    <source>
        <dbReference type="Proteomes" id="UP001465668"/>
    </source>
</evidence>
<comment type="caution">
    <text evidence="2">The sequence shown here is derived from an EMBL/GenBank/DDBJ whole genome shotgun (WGS) entry which is preliminary data.</text>
</comment>
<feature type="domain" description="DUF4246" evidence="1">
    <location>
        <begin position="53"/>
        <end position="407"/>
    </location>
</feature>
<dbReference type="InterPro" id="IPR049192">
    <property type="entry name" value="DUF4246_C"/>
</dbReference>
<gene>
    <name evidence="2" type="ORF">SCAR479_06145</name>
</gene>
<name>A0ABR2XTK7_9PEZI</name>
<accession>A0ABR2XTK7</accession>
<dbReference type="Pfam" id="PF14033">
    <property type="entry name" value="DUF4246"/>
    <property type="match status" value="1"/>
</dbReference>
<dbReference type="InterPro" id="IPR025340">
    <property type="entry name" value="DUF4246"/>
</dbReference>
<dbReference type="PANTHER" id="PTHR33119:SF1">
    <property type="entry name" value="FE2OG DIOXYGENASE DOMAIN-CONTAINING PROTEIN"/>
    <property type="match status" value="1"/>
</dbReference>
<keyword evidence="3" id="KW-1185">Reference proteome</keyword>